<evidence type="ECO:0000256" key="1">
    <source>
        <dbReference type="ARBA" id="ARBA00000085"/>
    </source>
</evidence>
<dbReference type="Pfam" id="PF00512">
    <property type="entry name" value="HisKA"/>
    <property type="match status" value="1"/>
</dbReference>
<proteinExistence type="predicted"/>
<protein>
    <recommendedName>
        <fullName evidence="3">histidine kinase</fullName>
        <ecNumber evidence="3">2.7.13.3</ecNumber>
    </recommendedName>
</protein>
<dbReference type="PROSITE" id="PS50885">
    <property type="entry name" value="HAMP"/>
    <property type="match status" value="1"/>
</dbReference>
<dbReference type="InterPro" id="IPR036890">
    <property type="entry name" value="HATPase_C_sf"/>
</dbReference>
<keyword evidence="5" id="KW-0808">Transferase</keyword>
<evidence type="ECO:0000256" key="7">
    <source>
        <dbReference type="ARBA" id="ARBA00023012"/>
    </source>
</evidence>
<dbReference type="AlphaFoldDB" id="A0A5P8WDS1"/>
<keyword evidence="8 10" id="KW-0472">Membrane</keyword>
<evidence type="ECO:0000259" key="12">
    <source>
        <dbReference type="PROSITE" id="PS50885"/>
    </source>
</evidence>
<name>A0A5P8WDS1_9NOSO</name>
<evidence type="ECO:0000259" key="11">
    <source>
        <dbReference type="PROSITE" id="PS50109"/>
    </source>
</evidence>
<keyword evidence="6 13" id="KW-0418">Kinase</keyword>
<dbReference type="CDD" id="cd06225">
    <property type="entry name" value="HAMP"/>
    <property type="match status" value="1"/>
</dbReference>
<evidence type="ECO:0000313" key="14">
    <source>
        <dbReference type="Proteomes" id="UP000326678"/>
    </source>
</evidence>
<organism evidence="13 14">
    <name type="scientific">Nostoc sphaeroides CCNUC1</name>
    <dbReference type="NCBI Taxonomy" id="2653204"/>
    <lineage>
        <taxon>Bacteria</taxon>
        <taxon>Bacillati</taxon>
        <taxon>Cyanobacteriota</taxon>
        <taxon>Cyanophyceae</taxon>
        <taxon>Nostocales</taxon>
        <taxon>Nostocaceae</taxon>
        <taxon>Nostoc</taxon>
    </lineage>
</organism>
<dbReference type="PANTHER" id="PTHR43547:SF2">
    <property type="entry name" value="HYBRID SIGNAL TRANSDUCTION HISTIDINE KINASE C"/>
    <property type="match status" value="1"/>
</dbReference>
<evidence type="ECO:0000256" key="2">
    <source>
        <dbReference type="ARBA" id="ARBA00004370"/>
    </source>
</evidence>
<dbReference type="PANTHER" id="PTHR43547">
    <property type="entry name" value="TWO-COMPONENT HISTIDINE KINASE"/>
    <property type="match status" value="1"/>
</dbReference>
<reference evidence="13 14" key="1">
    <citation type="submission" date="2019-10" db="EMBL/GenBank/DDBJ databases">
        <title>Genomic and transcriptomic insights into the perfect genentic adaptation of a filamentous nitrogen-fixing cyanobacterium to rice fields.</title>
        <authorList>
            <person name="Chen Z."/>
        </authorList>
    </citation>
    <scope>NUCLEOTIDE SEQUENCE [LARGE SCALE GENOMIC DNA]</scope>
    <source>
        <strain evidence="13">CCNUC1</strain>
    </source>
</reference>
<evidence type="ECO:0000256" key="4">
    <source>
        <dbReference type="ARBA" id="ARBA00022553"/>
    </source>
</evidence>
<dbReference type="PRINTS" id="PR00344">
    <property type="entry name" value="BCTRLSENSOR"/>
</dbReference>
<evidence type="ECO:0000256" key="5">
    <source>
        <dbReference type="ARBA" id="ARBA00022679"/>
    </source>
</evidence>
<keyword evidence="14" id="KW-1185">Reference proteome</keyword>
<feature type="domain" description="HAMP" evidence="12">
    <location>
        <begin position="199"/>
        <end position="251"/>
    </location>
</feature>
<dbReference type="Gene3D" id="3.30.565.10">
    <property type="entry name" value="Histidine kinase-like ATPase, C-terminal domain"/>
    <property type="match status" value="1"/>
</dbReference>
<evidence type="ECO:0000313" key="13">
    <source>
        <dbReference type="EMBL" id="QFS50692.1"/>
    </source>
</evidence>
<keyword evidence="7" id="KW-0902">Two-component regulatory system</keyword>
<dbReference type="RefSeq" id="WP_152591567.1">
    <property type="nucleotide sequence ID" value="NZ_CP045227.1"/>
</dbReference>
<dbReference type="InterPro" id="IPR003661">
    <property type="entry name" value="HisK_dim/P_dom"/>
</dbReference>
<dbReference type="SUPFAM" id="SSF158472">
    <property type="entry name" value="HAMP domain-like"/>
    <property type="match status" value="1"/>
</dbReference>
<feature type="transmembrane region" description="Helical" evidence="10">
    <location>
        <begin position="20"/>
        <end position="38"/>
    </location>
</feature>
<dbReference type="InterPro" id="IPR003660">
    <property type="entry name" value="HAMP_dom"/>
</dbReference>
<keyword evidence="10" id="KW-0812">Transmembrane</keyword>
<keyword evidence="4" id="KW-0597">Phosphoprotein</keyword>
<dbReference type="EC" id="2.7.13.3" evidence="3"/>
<dbReference type="EMBL" id="CP045227">
    <property type="protein sequence ID" value="QFS50692.1"/>
    <property type="molecule type" value="Genomic_DNA"/>
</dbReference>
<dbReference type="InterPro" id="IPR004358">
    <property type="entry name" value="Sig_transdc_His_kin-like_C"/>
</dbReference>
<dbReference type="InterPro" id="IPR036097">
    <property type="entry name" value="HisK_dim/P_sf"/>
</dbReference>
<dbReference type="PROSITE" id="PS50109">
    <property type="entry name" value="HIS_KIN"/>
    <property type="match status" value="1"/>
</dbReference>
<sequence length="482" mass="53876">MRGWIPGIKLNTIYAKLLGTYLMLTAFGTSLMAGYILWSFHDYFMRSRQVDLDNWTSALSESVADALEEKDIKQVNLLVQRYGAPQTVKLRVFSQQGSLLATSDPKLDSQVKDWYQVPGMREALQNHVKQGIAKGVLSNDDRLYITRPIERKGQLLGVIRMSMTLEQLQRQFARVIWSILGTLAITILLCALISSRFARSLSKPIEIMQNFAIRLGGGHFGDKLTIHENNELDQLAAELNRMSERLASLDKERRVFLANVSHELRTPISNVQVTVDALKAGASEEPELRVSEARRRHRFFQTIENETKRLSRLIHDLLDLGRLEAGVFELEKQPISLHGLINRAVNALEPRMLSLGISTQVNVGNLIIEGDPERLLQAILNLLDNAIKHSPANSQVSISGYSQGKQAIIQIQDQGKGIKEGDLPRIFEQFYTTDPARKGSGNGLGLAISKRIIEAHQGSIIASSTSNQGATFTIYLPMIRNS</sequence>
<dbReference type="FunFam" id="1.10.287.130:FF:000001">
    <property type="entry name" value="Two-component sensor histidine kinase"/>
    <property type="match status" value="1"/>
</dbReference>
<dbReference type="Gene3D" id="1.10.287.130">
    <property type="match status" value="1"/>
</dbReference>
<dbReference type="SMART" id="SM00304">
    <property type="entry name" value="HAMP"/>
    <property type="match status" value="1"/>
</dbReference>
<dbReference type="GO" id="GO:0000155">
    <property type="term" value="F:phosphorelay sensor kinase activity"/>
    <property type="evidence" value="ECO:0007669"/>
    <property type="project" value="InterPro"/>
</dbReference>
<evidence type="ECO:0000256" key="10">
    <source>
        <dbReference type="SAM" id="Phobius"/>
    </source>
</evidence>
<feature type="domain" description="Histidine kinase" evidence="11">
    <location>
        <begin position="259"/>
        <end position="480"/>
    </location>
</feature>
<dbReference type="InterPro" id="IPR003594">
    <property type="entry name" value="HATPase_dom"/>
</dbReference>
<dbReference type="CDD" id="cd00075">
    <property type="entry name" value="HATPase"/>
    <property type="match status" value="1"/>
</dbReference>
<dbReference type="Gene3D" id="3.30.450.20">
    <property type="entry name" value="PAS domain"/>
    <property type="match status" value="1"/>
</dbReference>
<feature type="transmembrane region" description="Helical" evidence="10">
    <location>
        <begin position="172"/>
        <end position="194"/>
    </location>
</feature>
<comment type="function">
    <text evidence="9">Photoreceptor which exists in two forms that are reversibly interconvertible by light: the R form that absorbs maximally in the red region of the spectrum and the FR form that absorbs maximally in the far-red region.</text>
</comment>
<dbReference type="GO" id="GO:0016020">
    <property type="term" value="C:membrane"/>
    <property type="evidence" value="ECO:0007669"/>
    <property type="project" value="UniProtKB-SubCell"/>
</dbReference>
<dbReference type="Gene3D" id="1.10.8.500">
    <property type="entry name" value="HAMP domain in histidine kinase"/>
    <property type="match status" value="1"/>
</dbReference>
<dbReference type="SMART" id="SM00388">
    <property type="entry name" value="HisKA"/>
    <property type="match status" value="1"/>
</dbReference>
<dbReference type="InterPro" id="IPR005467">
    <property type="entry name" value="His_kinase_dom"/>
</dbReference>
<evidence type="ECO:0000256" key="3">
    <source>
        <dbReference type="ARBA" id="ARBA00012438"/>
    </source>
</evidence>
<dbReference type="Proteomes" id="UP000326678">
    <property type="component" value="Chromosome Gxm2"/>
</dbReference>
<comment type="subcellular location">
    <subcellularLocation>
        <location evidence="2">Membrane</location>
    </subcellularLocation>
</comment>
<gene>
    <name evidence="13" type="ORF">GXM_08186</name>
</gene>
<accession>A0A5P8WDS1</accession>
<dbReference type="CDD" id="cd00082">
    <property type="entry name" value="HisKA"/>
    <property type="match status" value="1"/>
</dbReference>
<keyword evidence="10" id="KW-1133">Transmembrane helix</keyword>
<dbReference type="Pfam" id="PF00672">
    <property type="entry name" value="HAMP"/>
    <property type="match status" value="1"/>
</dbReference>
<dbReference type="SUPFAM" id="SSF55874">
    <property type="entry name" value="ATPase domain of HSP90 chaperone/DNA topoisomerase II/histidine kinase"/>
    <property type="match status" value="1"/>
</dbReference>
<comment type="catalytic activity">
    <reaction evidence="1">
        <text>ATP + protein L-histidine = ADP + protein N-phospho-L-histidine.</text>
        <dbReference type="EC" id="2.7.13.3"/>
    </reaction>
</comment>
<evidence type="ECO:0000256" key="8">
    <source>
        <dbReference type="ARBA" id="ARBA00023136"/>
    </source>
</evidence>
<dbReference type="SUPFAM" id="SSF47384">
    <property type="entry name" value="Homodimeric domain of signal transducing histidine kinase"/>
    <property type="match status" value="1"/>
</dbReference>
<evidence type="ECO:0000256" key="6">
    <source>
        <dbReference type="ARBA" id="ARBA00022777"/>
    </source>
</evidence>
<dbReference type="KEGG" id="nsh:GXM_08186"/>
<evidence type="ECO:0000256" key="9">
    <source>
        <dbReference type="ARBA" id="ARBA00055745"/>
    </source>
</evidence>
<dbReference type="Pfam" id="PF02518">
    <property type="entry name" value="HATPase_c"/>
    <property type="match status" value="1"/>
</dbReference>
<dbReference type="SMART" id="SM00387">
    <property type="entry name" value="HATPase_c"/>
    <property type="match status" value="1"/>
</dbReference>
<dbReference type="FunFam" id="3.30.565.10:FF:000006">
    <property type="entry name" value="Sensor histidine kinase WalK"/>
    <property type="match status" value="1"/>
</dbReference>